<dbReference type="Pfam" id="PF17906">
    <property type="entry name" value="HTH_48"/>
    <property type="match status" value="1"/>
</dbReference>
<protein>
    <recommendedName>
        <fullName evidence="1">Mos1 transposase HTH domain-containing protein</fullName>
    </recommendedName>
</protein>
<feature type="domain" description="Mos1 transposase HTH" evidence="1">
    <location>
        <begin position="4"/>
        <end position="48"/>
    </location>
</feature>
<dbReference type="InterPro" id="IPR041426">
    <property type="entry name" value="Mos1_HTH"/>
</dbReference>
<gene>
    <name evidence="2" type="ORF">TNCT_268071</name>
</gene>
<reference evidence="2" key="1">
    <citation type="submission" date="2020-07" db="EMBL/GenBank/DDBJ databases">
        <title>Multicomponent nature underlies the extraordinary mechanical properties of spider dragline silk.</title>
        <authorList>
            <person name="Kono N."/>
            <person name="Nakamura H."/>
            <person name="Mori M."/>
            <person name="Yoshida Y."/>
            <person name="Ohtoshi R."/>
            <person name="Malay A.D."/>
            <person name="Moran D.A.P."/>
            <person name="Tomita M."/>
            <person name="Numata K."/>
            <person name="Arakawa K."/>
        </authorList>
    </citation>
    <scope>NUCLEOTIDE SEQUENCE</scope>
</reference>
<proteinExistence type="predicted"/>
<name>A0A8X6J2Z7_TRICU</name>
<organism evidence="2 3">
    <name type="scientific">Trichonephila clavata</name>
    <name type="common">Joro spider</name>
    <name type="synonym">Nephila clavata</name>
    <dbReference type="NCBI Taxonomy" id="2740835"/>
    <lineage>
        <taxon>Eukaryota</taxon>
        <taxon>Metazoa</taxon>
        <taxon>Ecdysozoa</taxon>
        <taxon>Arthropoda</taxon>
        <taxon>Chelicerata</taxon>
        <taxon>Arachnida</taxon>
        <taxon>Araneae</taxon>
        <taxon>Araneomorphae</taxon>
        <taxon>Entelegynae</taxon>
        <taxon>Araneoidea</taxon>
        <taxon>Nephilidae</taxon>
        <taxon>Trichonephila</taxon>
    </lineage>
</organism>
<accession>A0A8X6J2Z7</accession>
<evidence type="ECO:0000259" key="1">
    <source>
        <dbReference type="Pfam" id="PF17906"/>
    </source>
</evidence>
<dbReference type="AlphaFoldDB" id="A0A8X6J2Z7"/>
<dbReference type="EMBL" id="BMAO01016327">
    <property type="protein sequence ID" value="GFR07703.1"/>
    <property type="molecule type" value="Genomic_DNA"/>
</dbReference>
<dbReference type="Gene3D" id="1.10.10.1450">
    <property type="match status" value="1"/>
</dbReference>
<comment type="caution">
    <text evidence="2">The sequence shown here is derived from an EMBL/GenBank/DDBJ whole genome shotgun (WGS) entry which is preliminary data.</text>
</comment>
<dbReference type="OrthoDB" id="6428446at2759"/>
<evidence type="ECO:0000313" key="2">
    <source>
        <dbReference type="EMBL" id="GFR07703.1"/>
    </source>
</evidence>
<sequence length="78" mass="9065">MDQRINMLLCFTLGKSAKVTHGMLKEVYKDESISSKNVYEWFKRFREGRTSLKKPGTHKENAHLILRLYGSHSQIIAP</sequence>
<dbReference type="Proteomes" id="UP000887116">
    <property type="component" value="Unassembled WGS sequence"/>
</dbReference>
<evidence type="ECO:0000313" key="3">
    <source>
        <dbReference type="Proteomes" id="UP000887116"/>
    </source>
</evidence>
<keyword evidence="3" id="KW-1185">Reference proteome</keyword>